<evidence type="ECO:0000313" key="1">
    <source>
        <dbReference type="EMBL" id="CAK0833236.1"/>
    </source>
</evidence>
<sequence>MWLHQYDFRTFWDKGCVSHELADVWSRTRKVAADAIQTVVFQNNLQKPVHVYYAPWRLPEEYSGEAPPGGSLKVDAADGEVLHVYSKRSGGKLVAKRMVTGSSVQRVNLGKRRGAEL</sequence>
<proteinExistence type="predicted"/>
<name>A0ABN9SND3_9DINO</name>
<keyword evidence="2" id="KW-1185">Reference proteome</keyword>
<gene>
    <name evidence="1" type="ORF">PCOR1329_LOCUS31003</name>
</gene>
<protein>
    <submittedName>
        <fullName evidence="1">Uncharacterized protein</fullName>
    </submittedName>
</protein>
<dbReference type="EMBL" id="CAUYUJ010012091">
    <property type="protein sequence ID" value="CAK0833236.1"/>
    <property type="molecule type" value="Genomic_DNA"/>
</dbReference>
<reference evidence="1" key="1">
    <citation type="submission" date="2023-10" db="EMBL/GenBank/DDBJ databases">
        <authorList>
            <person name="Chen Y."/>
            <person name="Shah S."/>
            <person name="Dougan E. K."/>
            <person name="Thang M."/>
            <person name="Chan C."/>
        </authorList>
    </citation>
    <scope>NUCLEOTIDE SEQUENCE [LARGE SCALE GENOMIC DNA]</scope>
</reference>
<evidence type="ECO:0000313" key="2">
    <source>
        <dbReference type="Proteomes" id="UP001189429"/>
    </source>
</evidence>
<accession>A0ABN9SND3</accession>
<organism evidence="1 2">
    <name type="scientific">Prorocentrum cordatum</name>
    <dbReference type="NCBI Taxonomy" id="2364126"/>
    <lineage>
        <taxon>Eukaryota</taxon>
        <taxon>Sar</taxon>
        <taxon>Alveolata</taxon>
        <taxon>Dinophyceae</taxon>
        <taxon>Prorocentrales</taxon>
        <taxon>Prorocentraceae</taxon>
        <taxon>Prorocentrum</taxon>
    </lineage>
</organism>
<dbReference type="Proteomes" id="UP001189429">
    <property type="component" value="Unassembled WGS sequence"/>
</dbReference>
<comment type="caution">
    <text evidence="1">The sequence shown here is derived from an EMBL/GenBank/DDBJ whole genome shotgun (WGS) entry which is preliminary data.</text>
</comment>